<dbReference type="InParanoid" id="D7DQT5"/>
<dbReference type="STRING" id="456320.Mvol_1557"/>
<sequence>MNSFDIMKASQMACCLEVSSFKPGNVHRNRDYDDIKYHHFITSGIAFGNAVYVASNTFKDLCLSEFTNNNTKNELNVGKFIKEAVAESVKWSPSNANLGIIMLHIPIAMAASKLQDNNFNLEDLKKYTEYITKNTTVNDAIAVYEAIEIGMAYVNPPEEGPDVKNDDAKKELIEKNLNLYDVYNISKEWDTISKEWVSNFKISYEGYELLRANYIKYGEIHEATTITFLEILSKYPDTLIARKKGEEVSKIVSEKAKETLEKFENTKDRTVILDFDTYLSQESNKLNPGTTADLMASALFIYLIDKTLSNETVLL</sequence>
<dbReference type="Gene3D" id="1.10.4200.10">
    <property type="entry name" value="Triphosphoribosyl-dephospho-CoA protein"/>
    <property type="match status" value="1"/>
</dbReference>
<dbReference type="PANTHER" id="PTHR42280:SF1">
    <property type="entry name" value="CITG FAMILY PROTEIN"/>
    <property type="match status" value="1"/>
</dbReference>
<protein>
    <submittedName>
        <fullName evidence="1">Triphosphoribosyl-dephospho-CoA protein</fullName>
    </submittedName>
</protein>
<dbReference type="Pfam" id="PF01874">
    <property type="entry name" value="CitG"/>
    <property type="match status" value="1"/>
</dbReference>
<dbReference type="GO" id="GO:0005524">
    <property type="term" value="F:ATP binding"/>
    <property type="evidence" value="ECO:0007669"/>
    <property type="project" value="InterPro"/>
</dbReference>
<dbReference type="eggNOG" id="arCOG04238">
    <property type="taxonomic scope" value="Archaea"/>
</dbReference>
<keyword evidence="2" id="KW-1185">Reference proteome</keyword>
<evidence type="ECO:0000313" key="2">
    <source>
        <dbReference type="Proteomes" id="UP000007722"/>
    </source>
</evidence>
<dbReference type="KEGG" id="mvo:Mvol_1557"/>
<dbReference type="OrthoDB" id="85890at2157"/>
<dbReference type="PANTHER" id="PTHR42280">
    <property type="entry name" value="CITG FAMILY PROTEIN"/>
    <property type="match status" value="1"/>
</dbReference>
<name>D7DQT5_METV3</name>
<gene>
    <name evidence="1" type="ordered locus">Mvol_1557</name>
</gene>
<accession>D7DQT5</accession>
<dbReference type="GO" id="GO:0046917">
    <property type="term" value="F:triphosphoribosyl-dephospho-CoA synthase activity"/>
    <property type="evidence" value="ECO:0007669"/>
    <property type="project" value="InterPro"/>
</dbReference>
<organism evidence="1 2">
    <name type="scientific">Methanococcus voltae (strain ATCC BAA-1334 / A3)</name>
    <dbReference type="NCBI Taxonomy" id="456320"/>
    <lineage>
        <taxon>Archaea</taxon>
        <taxon>Methanobacteriati</taxon>
        <taxon>Methanobacteriota</taxon>
        <taxon>Methanomada group</taxon>
        <taxon>Methanococci</taxon>
        <taxon>Methanococcales</taxon>
        <taxon>Methanococcaceae</taxon>
        <taxon>Methanococcus</taxon>
    </lineage>
</organism>
<evidence type="ECO:0000313" key="1">
    <source>
        <dbReference type="EMBL" id="ADI37212.1"/>
    </source>
</evidence>
<dbReference type="Proteomes" id="UP000007722">
    <property type="component" value="Chromosome"/>
</dbReference>
<proteinExistence type="predicted"/>
<dbReference type="InterPro" id="IPR002736">
    <property type="entry name" value="CitG"/>
</dbReference>
<dbReference type="FunCoup" id="D7DQT5">
    <property type="interactions" value="6"/>
</dbReference>
<dbReference type="EMBL" id="CP002057">
    <property type="protein sequence ID" value="ADI37212.1"/>
    <property type="molecule type" value="Genomic_DNA"/>
</dbReference>
<dbReference type="HOGENOM" id="CLU_063627_0_0_2"/>
<reference evidence="1 2" key="1">
    <citation type="submission" date="2010-05" db="EMBL/GenBank/DDBJ databases">
        <title>Complete sequence of Methanococcus voltae A3.</title>
        <authorList>
            <consortium name="US DOE Joint Genome Institute"/>
            <person name="Lucas S."/>
            <person name="Copeland A."/>
            <person name="Lapidus A."/>
            <person name="Cheng J.-F."/>
            <person name="Bruce D."/>
            <person name="Goodwin L."/>
            <person name="Pitluck S."/>
            <person name="Lowry S."/>
            <person name="Clum A."/>
            <person name="Land M."/>
            <person name="Hauser L."/>
            <person name="Kyrpides N."/>
            <person name="Mikhailova N."/>
            <person name="Whitman W.B."/>
            <person name="Woyke T."/>
        </authorList>
    </citation>
    <scope>NUCLEOTIDE SEQUENCE [LARGE SCALE GENOMIC DNA]</scope>
    <source>
        <strain evidence="2">ATCC BAA-1334 / A3</strain>
    </source>
</reference>
<dbReference type="AlphaFoldDB" id="D7DQT5"/>